<gene>
    <name evidence="6" type="ORF">HG535_0G01060</name>
</gene>
<organism evidence="6 7">
    <name type="scientific">Zygotorulaspora mrakii</name>
    <name type="common">Zygosaccharomyces mrakii</name>
    <dbReference type="NCBI Taxonomy" id="42260"/>
    <lineage>
        <taxon>Eukaryota</taxon>
        <taxon>Fungi</taxon>
        <taxon>Dikarya</taxon>
        <taxon>Ascomycota</taxon>
        <taxon>Saccharomycotina</taxon>
        <taxon>Saccharomycetes</taxon>
        <taxon>Saccharomycetales</taxon>
        <taxon>Saccharomycetaceae</taxon>
        <taxon>Zygotorulaspora</taxon>
    </lineage>
</organism>
<dbReference type="GO" id="GO:0005739">
    <property type="term" value="C:mitochondrion"/>
    <property type="evidence" value="ECO:0007669"/>
    <property type="project" value="UniProtKB-SubCell"/>
</dbReference>
<reference evidence="6 7" key="1">
    <citation type="submission" date="2020-07" db="EMBL/GenBank/DDBJ databases">
        <title>The yeast mating-type switching endonuclease HO is a domesticated member of an unorthodox homing genetic element family.</title>
        <authorList>
            <person name="Coughlan A.Y."/>
            <person name="Lombardi L."/>
            <person name="Braun-Galleani S."/>
            <person name="Martos A.R."/>
            <person name="Galeote V."/>
            <person name="Bigey F."/>
            <person name="Dequin S."/>
            <person name="Byrne K.P."/>
            <person name="Wolfe K.H."/>
        </authorList>
    </citation>
    <scope>NUCLEOTIDE SEQUENCE [LARGE SCALE GENOMIC DNA]</scope>
    <source>
        <strain evidence="6 7">NRRL Y-6702</strain>
    </source>
</reference>
<dbReference type="AlphaFoldDB" id="A0A7H9B904"/>
<evidence type="ECO:0000313" key="7">
    <source>
        <dbReference type="Proteomes" id="UP000509704"/>
    </source>
</evidence>
<dbReference type="PANTHER" id="PTHR13475:SF3">
    <property type="entry name" value="NEUGRIN"/>
    <property type="match status" value="1"/>
</dbReference>
<comment type="subcellular location">
    <subcellularLocation>
        <location evidence="2">Mitochondrion</location>
    </subcellularLocation>
</comment>
<sequence length="219" mass="25649">MRSGRMTVIKICRSLFHTSGVLGQSKNLKIKSAKEVVKLMNSSDKPNIRENKDDRDKPTWQKQVLALKRKFKGEKWNPSKKVSREEMESMRLLKNQFPQITARELSARYKVSPEAIRRVLKSKWQPSERESIRLHERWKRRGVRIKEMYEQSSEQSPLFQNLPLPKRISISSARSSPDFVLRNIKPRDATKKLPKTDKAAAPRNKGKLFLLKDSLRQNK</sequence>
<dbReference type="Proteomes" id="UP000509704">
    <property type="component" value="Chromosome 7"/>
</dbReference>
<dbReference type="RefSeq" id="XP_037145947.1">
    <property type="nucleotide sequence ID" value="XM_037290052.1"/>
</dbReference>
<dbReference type="EMBL" id="CP058610">
    <property type="protein sequence ID" value="QLG74222.1"/>
    <property type="molecule type" value="Genomic_DNA"/>
</dbReference>
<proteinExistence type="inferred from homology"/>
<dbReference type="GO" id="GO:0005634">
    <property type="term" value="C:nucleus"/>
    <property type="evidence" value="ECO:0007669"/>
    <property type="project" value="TreeGrafter"/>
</dbReference>
<dbReference type="PANTHER" id="PTHR13475">
    <property type="entry name" value="NEUGRIN"/>
    <property type="match status" value="1"/>
</dbReference>
<evidence type="ECO:0000256" key="3">
    <source>
        <dbReference type="ARBA" id="ARBA00010895"/>
    </source>
</evidence>
<evidence type="ECO:0000313" key="6">
    <source>
        <dbReference type="EMBL" id="QLG74222.1"/>
    </source>
</evidence>
<dbReference type="GeneID" id="59238005"/>
<evidence type="ECO:0000256" key="5">
    <source>
        <dbReference type="SAM" id="MobiDB-lite"/>
    </source>
</evidence>
<evidence type="ECO:0000256" key="4">
    <source>
        <dbReference type="ARBA" id="ARBA00013566"/>
    </source>
</evidence>
<protein>
    <recommendedName>
        <fullName evidence="4">Required for respiratory growth protein 9, mitochondrial</fullName>
    </recommendedName>
</protein>
<evidence type="ECO:0000256" key="1">
    <source>
        <dbReference type="ARBA" id="ARBA00003548"/>
    </source>
</evidence>
<accession>A0A7H9B904</accession>
<feature type="compositionally biased region" description="Basic and acidic residues" evidence="5">
    <location>
        <begin position="185"/>
        <end position="200"/>
    </location>
</feature>
<comment type="function">
    <text evidence="1">Required for respiratory activity and maintenance and expression of the mitochondrial genome.</text>
</comment>
<keyword evidence="7" id="KW-1185">Reference proteome</keyword>
<name>A0A7H9B904_ZYGMR</name>
<evidence type="ECO:0000256" key="2">
    <source>
        <dbReference type="ARBA" id="ARBA00004173"/>
    </source>
</evidence>
<dbReference type="Pfam" id="PF06413">
    <property type="entry name" value="Neugrin"/>
    <property type="match status" value="1"/>
</dbReference>
<comment type="similarity">
    <text evidence="3">Belongs to the RRG9 family.</text>
</comment>
<dbReference type="KEGG" id="zmk:HG535_0G01060"/>
<feature type="region of interest" description="Disordered" evidence="5">
    <location>
        <begin position="185"/>
        <end position="219"/>
    </location>
</feature>
<dbReference type="InterPro" id="IPR010487">
    <property type="entry name" value="NGRN/Rrg9"/>
</dbReference>
<dbReference type="OrthoDB" id="5578174at2759"/>